<dbReference type="VEuPathDB" id="HostDB:ENSCPOG00000000924"/>
<dbReference type="RefSeq" id="XP_003468564.2">
    <property type="nucleotide sequence ID" value="XM_003468516.5"/>
</dbReference>
<dbReference type="AlphaFoldDB" id="H0UV18"/>
<evidence type="ECO:0000256" key="6">
    <source>
        <dbReference type="SAM" id="Phobius"/>
    </source>
</evidence>
<dbReference type="Pfam" id="PF07114">
    <property type="entry name" value="TMEM126"/>
    <property type="match status" value="1"/>
</dbReference>
<dbReference type="KEGG" id="cpoc:100732563"/>
<dbReference type="EMBL" id="AAKN02037845">
    <property type="status" value="NOT_ANNOTATED_CDS"/>
    <property type="molecule type" value="Genomic_DNA"/>
</dbReference>
<comment type="subcellular location">
    <subcellularLocation>
        <location evidence="1">Mitochondrion membrane</location>
        <topology evidence="1">Multi-pass membrane protein</topology>
    </subcellularLocation>
</comment>
<accession>H0UV18</accession>
<reference evidence="7" key="3">
    <citation type="submission" date="2025-09" db="UniProtKB">
        <authorList>
            <consortium name="Ensembl"/>
        </authorList>
    </citation>
    <scope>IDENTIFICATION</scope>
    <source>
        <strain evidence="7">2N</strain>
    </source>
</reference>
<dbReference type="Ensembl" id="ENSCPOT00000000930.3">
    <property type="protein sequence ID" value="ENSCPOP00000000833.3"/>
    <property type="gene ID" value="ENSCPOG00000000924.4"/>
</dbReference>
<feature type="transmembrane region" description="Helical" evidence="6">
    <location>
        <begin position="137"/>
        <end position="159"/>
    </location>
</feature>
<dbReference type="OMA" id="QHYARFE"/>
<dbReference type="GO" id="GO:0032981">
    <property type="term" value="P:mitochondrial respiratory chain complex I assembly"/>
    <property type="evidence" value="ECO:0007669"/>
    <property type="project" value="Ensembl"/>
</dbReference>
<keyword evidence="4" id="KW-0496">Mitochondrion</keyword>
<dbReference type="OrthoDB" id="6234762at2759"/>
<reference evidence="8" key="1">
    <citation type="journal article" date="2011" name="Nature">
        <title>A high-resolution map of human evolutionary constraint using 29 mammals.</title>
        <authorList>
            <person name="Lindblad-Toh K."/>
            <person name="Garber M."/>
            <person name="Zuk O."/>
            <person name="Lin M.F."/>
            <person name="Parker B.J."/>
            <person name="Washietl S."/>
            <person name="Kheradpour P."/>
            <person name="Ernst J."/>
            <person name="Jordan G."/>
            <person name="Mauceli E."/>
            <person name="Ward L.D."/>
            <person name="Lowe C.B."/>
            <person name="Holloway A.K."/>
            <person name="Clamp M."/>
            <person name="Gnerre S."/>
            <person name="Alfoldi J."/>
            <person name="Beal K."/>
            <person name="Chang J."/>
            <person name="Clawson H."/>
            <person name="Cuff J."/>
            <person name="Di Palma F."/>
            <person name="Fitzgerald S."/>
            <person name="Flicek P."/>
            <person name="Guttman M."/>
            <person name="Hubisz M.J."/>
            <person name="Jaffe D.B."/>
            <person name="Jungreis I."/>
            <person name="Kent W.J."/>
            <person name="Kostka D."/>
            <person name="Lara M."/>
            <person name="Martins A.L."/>
            <person name="Massingham T."/>
            <person name="Moltke I."/>
            <person name="Raney B.J."/>
            <person name="Rasmussen M.D."/>
            <person name="Robinson J."/>
            <person name="Stark A."/>
            <person name="Vilella A.J."/>
            <person name="Wen J."/>
            <person name="Xie X."/>
            <person name="Zody M.C."/>
            <person name="Baldwin J."/>
            <person name="Bloom T."/>
            <person name="Chin C.W."/>
            <person name="Heiman D."/>
            <person name="Nicol R."/>
            <person name="Nusbaum C."/>
            <person name="Young S."/>
            <person name="Wilkinson J."/>
            <person name="Worley K.C."/>
            <person name="Kovar C.L."/>
            <person name="Muzny D.M."/>
            <person name="Gibbs R.A."/>
            <person name="Cree A."/>
            <person name="Dihn H.H."/>
            <person name="Fowler G."/>
            <person name="Jhangiani S."/>
            <person name="Joshi V."/>
            <person name="Lee S."/>
            <person name="Lewis L.R."/>
            <person name="Nazareth L.V."/>
            <person name="Okwuonu G."/>
            <person name="Santibanez J."/>
            <person name="Warren W.C."/>
            <person name="Mardis E.R."/>
            <person name="Weinstock G.M."/>
            <person name="Wilson R.K."/>
            <person name="Delehaunty K."/>
            <person name="Dooling D."/>
            <person name="Fronik C."/>
            <person name="Fulton L."/>
            <person name="Fulton B."/>
            <person name="Graves T."/>
            <person name="Minx P."/>
            <person name="Sodergren E."/>
            <person name="Birney E."/>
            <person name="Margulies E.H."/>
            <person name="Herrero J."/>
            <person name="Green E.D."/>
            <person name="Haussler D."/>
            <person name="Siepel A."/>
            <person name="Goldman N."/>
            <person name="Pollard K.S."/>
            <person name="Pedersen J.S."/>
            <person name="Lander E.S."/>
            <person name="Kellis M."/>
        </authorList>
    </citation>
    <scope>NUCLEOTIDE SEQUENCE [LARGE SCALE GENOMIC DNA]</scope>
    <source>
        <strain evidence="8">2N</strain>
    </source>
</reference>
<name>H0UV18_CAVPO</name>
<dbReference type="HOGENOM" id="CLU_105475_0_0_1"/>
<evidence type="ECO:0000256" key="4">
    <source>
        <dbReference type="ARBA" id="ARBA00023128"/>
    </source>
</evidence>
<evidence type="ECO:0000313" key="8">
    <source>
        <dbReference type="Proteomes" id="UP000005447"/>
    </source>
</evidence>
<evidence type="ECO:0000313" key="7">
    <source>
        <dbReference type="Ensembl" id="ENSCPOP00000000833.3"/>
    </source>
</evidence>
<dbReference type="GO" id="GO:0031966">
    <property type="term" value="C:mitochondrial membrane"/>
    <property type="evidence" value="ECO:0007669"/>
    <property type="project" value="UniProtKB-SubCell"/>
</dbReference>
<dbReference type="PANTHER" id="PTHR16296">
    <property type="entry name" value="UNCHARACTERIZED HYPOTHALAMUS PROTEIN HT007"/>
    <property type="match status" value="1"/>
</dbReference>
<evidence type="ECO:0000256" key="5">
    <source>
        <dbReference type="ARBA" id="ARBA00023136"/>
    </source>
</evidence>
<dbReference type="Proteomes" id="UP000005447">
    <property type="component" value="Unassembled WGS sequence"/>
</dbReference>
<gene>
    <name evidence="7" type="primary">TMEM126B</name>
</gene>
<reference evidence="7" key="2">
    <citation type="submission" date="2025-08" db="UniProtKB">
        <authorList>
            <consortium name="Ensembl"/>
        </authorList>
    </citation>
    <scope>IDENTIFICATION</scope>
    <source>
        <strain evidence="7">2N</strain>
    </source>
</reference>
<dbReference type="STRING" id="10141.ENSCPOP00000000833"/>
<keyword evidence="8" id="KW-1185">Reference proteome</keyword>
<dbReference type="CTD" id="55863"/>
<dbReference type="GeneID" id="100732563"/>
<evidence type="ECO:0000256" key="1">
    <source>
        <dbReference type="ARBA" id="ARBA00004225"/>
    </source>
</evidence>
<keyword evidence="5 6" id="KW-0472">Membrane</keyword>
<evidence type="ECO:0000256" key="2">
    <source>
        <dbReference type="ARBA" id="ARBA00022692"/>
    </source>
</evidence>
<dbReference type="GO" id="GO:0032094">
    <property type="term" value="P:response to food"/>
    <property type="evidence" value="ECO:0007669"/>
    <property type="project" value="Ensembl"/>
</dbReference>
<feature type="transmembrane region" description="Helical" evidence="6">
    <location>
        <begin position="67"/>
        <end position="89"/>
    </location>
</feature>
<evidence type="ECO:0000256" key="3">
    <source>
        <dbReference type="ARBA" id="ARBA00022989"/>
    </source>
</evidence>
<dbReference type="FunCoup" id="H0UV18">
    <property type="interactions" value="1129"/>
</dbReference>
<proteinExistence type="predicted"/>
<dbReference type="PANTHER" id="PTHR16296:SF3">
    <property type="entry name" value="COMPLEX I ASSEMBLY FACTOR TMEM126B, MITOCHONDRIAL"/>
    <property type="match status" value="1"/>
</dbReference>
<protein>
    <submittedName>
        <fullName evidence="7">Transmembrane protein 126B</fullName>
    </submittedName>
</protein>
<dbReference type="InterPro" id="IPR009801">
    <property type="entry name" value="TMEM126"/>
</dbReference>
<sequence length="227" mass="25424">MAALRRDPGVDLKDARMVPGGAEEAHEGMKTATFAHTQLSPSLRDAKFRMIIENIEKKFEYLRRDKAFLPGPVFFAASASLSGILANFILRHCFKVKHDVLKTYASLTALPFLSTIVTYKFFVTDALYSDHISKENCVLRSSLVGLVCGVLYPSGLAFSKNGRLAVKYHTVPLPPKGRVFLHWLLLCQTQIKAMVIPIILLTQFGILNGLQQYAIYENTYKKTVPED</sequence>
<dbReference type="GeneTree" id="ENSGT00520000055616"/>
<keyword evidence="2 6" id="KW-0812">Transmembrane</keyword>
<keyword evidence="3 6" id="KW-1133">Transmembrane helix</keyword>
<dbReference type="Bgee" id="ENSCPOG00000000924">
    <property type="expression patterns" value="Expressed in adrenal gland and 13 other cell types or tissues"/>
</dbReference>
<feature type="transmembrane region" description="Helical" evidence="6">
    <location>
        <begin position="109"/>
        <end position="128"/>
    </location>
</feature>
<dbReference type="InParanoid" id="H0UV18"/>
<organism evidence="7 8">
    <name type="scientific">Cavia porcellus</name>
    <name type="common">Guinea pig</name>
    <dbReference type="NCBI Taxonomy" id="10141"/>
    <lineage>
        <taxon>Eukaryota</taxon>
        <taxon>Metazoa</taxon>
        <taxon>Chordata</taxon>
        <taxon>Craniata</taxon>
        <taxon>Vertebrata</taxon>
        <taxon>Euteleostomi</taxon>
        <taxon>Mammalia</taxon>
        <taxon>Eutheria</taxon>
        <taxon>Euarchontoglires</taxon>
        <taxon>Glires</taxon>
        <taxon>Rodentia</taxon>
        <taxon>Hystricomorpha</taxon>
        <taxon>Caviidae</taxon>
        <taxon>Cavia</taxon>
    </lineage>
</organism>
<dbReference type="eggNOG" id="ENOG502SQEZ">
    <property type="taxonomic scope" value="Eukaryota"/>
</dbReference>